<keyword evidence="2" id="KW-1185">Reference proteome</keyword>
<protein>
    <submittedName>
        <fullName evidence="1">Uncharacterized protein</fullName>
    </submittedName>
</protein>
<dbReference type="Proteomes" id="UP001362899">
    <property type="component" value="Unassembled WGS sequence"/>
</dbReference>
<accession>A0AAV5RM67</accession>
<reference evidence="1 2" key="1">
    <citation type="journal article" date="2023" name="Elife">
        <title>Identification of key yeast species and microbe-microbe interactions impacting larval growth of Drosophila in the wild.</title>
        <authorList>
            <person name="Mure A."/>
            <person name="Sugiura Y."/>
            <person name="Maeda R."/>
            <person name="Honda K."/>
            <person name="Sakurai N."/>
            <person name="Takahashi Y."/>
            <person name="Watada M."/>
            <person name="Katoh T."/>
            <person name="Gotoh A."/>
            <person name="Gotoh Y."/>
            <person name="Taniguchi I."/>
            <person name="Nakamura K."/>
            <person name="Hayashi T."/>
            <person name="Katayama T."/>
            <person name="Uemura T."/>
            <person name="Hattori Y."/>
        </authorList>
    </citation>
    <scope>NUCLEOTIDE SEQUENCE [LARGE SCALE GENOMIC DNA]</scope>
    <source>
        <strain evidence="1 2">SB-73</strain>
    </source>
</reference>
<evidence type="ECO:0000313" key="2">
    <source>
        <dbReference type="Proteomes" id="UP001362899"/>
    </source>
</evidence>
<comment type="caution">
    <text evidence="1">The sequence shown here is derived from an EMBL/GenBank/DDBJ whole genome shotgun (WGS) entry which is preliminary data.</text>
</comment>
<dbReference type="EMBL" id="BTGC01000008">
    <property type="protein sequence ID" value="GMM52191.1"/>
    <property type="molecule type" value="Genomic_DNA"/>
</dbReference>
<organism evidence="1 2">
    <name type="scientific">Starmerella bacillaris</name>
    <name type="common">Yeast</name>
    <name type="synonym">Candida zemplinina</name>
    <dbReference type="NCBI Taxonomy" id="1247836"/>
    <lineage>
        <taxon>Eukaryota</taxon>
        <taxon>Fungi</taxon>
        <taxon>Dikarya</taxon>
        <taxon>Ascomycota</taxon>
        <taxon>Saccharomycotina</taxon>
        <taxon>Dipodascomycetes</taxon>
        <taxon>Dipodascales</taxon>
        <taxon>Trichomonascaceae</taxon>
        <taxon>Starmerella</taxon>
    </lineage>
</organism>
<name>A0AAV5RM67_STABA</name>
<proteinExistence type="predicted"/>
<evidence type="ECO:0000313" key="1">
    <source>
        <dbReference type="EMBL" id="GMM52191.1"/>
    </source>
</evidence>
<dbReference type="AlphaFoldDB" id="A0AAV5RM67"/>
<sequence length="77" mass="8300">MPCEITSPPINTSTVLNPNDIMTSMRFSANGSFILPRVHTSKFAKTPTITTVVSTTVSYAMMCASVETECISGDPRL</sequence>
<gene>
    <name evidence="1" type="ORF">DASB73_031540</name>
</gene>